<gene>
    <name evidence="1" type="ORF">SD70_26020</name>
</gene>
<reference evidence="1 2" key="1">
    <citation type="submission" date="2014-12" db="EMBL/GenBank/DDBJ databases">
        <title>Draft genome sequence of Paenibacillus kamchatkensis strain B-2647.</title>
        <authorList>
            <person name="Karlyshev A.V."/>
            <person name="Kudryashova E.B."/>
        </authorList>
    </citation>
    <scope>NUCLEOTIDE SEQUENCE [LARGE SCALE GENOMIC DNA]</scope>
    <source>
        <strain evidence="1 2">VKM B-2647</strain>
    </source>
</reference>
<sequence length="67" mass="7728">MNEDITTYVQSRIDRQTERCQVSIIINIEGEQYVQEIGCWSNVEHGEHEAQKIAETMGCAYVACFEE</sequence>
<accession>A0ABR5AC03</accession>
<dbReference type="RefSeq" id="WP_041051065.1">
    <property type="nucleotide sequence ID" value="NZ_JXAK01000059.1"/>
</dbReference>
<protein>
    <submittedName>
        <fullName evidence="1">Uncharacterized protein</fullName>
    </submittedName>
</protein>
<keyword evidence="2" id="KW-1185">Reference proteome</keyword>
<evidence type="ECO:0000313" key="2">
    <source>
        <dbReference type="Proteomes" id="UP000031967"/>
    </source>
</evidence>
<proteinExistence type="predicted"/>
<name>A0ABR5AC03_9BACL</name>
<dbReference type="Proteomes" id="UP000031967">
    <property type="component" value="Unassembled WGS sequence"/>
</dbReference>
<organism evidence="1 2">
    <name type="scientific">Gordoniibacillus kamchatkensis</name>
    <dbReference type="NCBI Taxonomy" id="1590651"/>
    <lineage>
        <taxon>Bacteria</taxon>
        <taxon>Bacillati</taxon>
        <taxon>Bacillota</taxon>
        <taxon>Bacilli</taxon>
        <taxon>Bacillales</taxon>
        <taxon>Paenibacillaceae</taxon>
        <taxon>Gordoniibacillus</taxon>
    </lineage>
</organism>
<dbReference type="EMBL" id="JXAK01000059">
    <property type="protein sequence ID" value="KIL38496.1"/>
    <property type="molecule type" value="Genomic_DNA"/>
</dbReference>
<comment type="caution">
    <text evidence="1">The sequence shown here is derived from an EMBL/GenBank/DDBJ whole genome shotgun (WGS) entry which is preliminary data.</text>
</comment>
<evidence type="ECO:0000313" key="1">
    <source>
        <dbReference type="EMBL" id="KIL38496.1"/>
    </source>
</evidence>